<keyword evidence="5" id="KW-0274">FAD</keyword>
<dbReference type="SUPFAM" id="SSF51905">
    <property type="entry name" value="FAD/NAD(P)-binding domain"/>
    <property type="match status" value="1"/>
</dbReference>
<dbReference type="InterPro" id="IPR036188">
    <property type="entry name" value="FAD/NAD-bd_sf"/>
</dbReference>
<feature type="domain" description="FAD-binding" evidence="8">
    <location>
        <begin position="9"/>
        <end position="343"/>
    </location>
</feature>
<comment type="caution">
    <text evidence="9">The sequence shown here is derived from an EMBL/GenBank/DDBJ whole genome shotgun (WGS) entry which is preliminary data.</text>
</comment>
<sequence length="392" mass="41082">MTSGNPQTLDVAIAGAGPTGITLALALKAELGPSLRVTVFDPALGRTTARDARASMIAADGRALLERIGAWPDDAAPVAGLRITDSGLDAAIRPIFLELGEARPDGEPFAHMVSDAELRARLAERARAEAVGLVAQPIESHAREPGRVRLRLADGGEATARLLVAADGAGSPLRARERIPTYAFAYDQTALVATLGHEAPHGGVAVQHFLPGGPFAMLPLAGNVCSLVWSERRSEAERIAQADDETFLREAERRAGPDFGRLSLAGRRGAFPLRFVLARRFVGSRFALVGDAGHVVHPLAGQGFNLALRDVKALARIVAEAARAGEDIGSDAVLGGYESARRFEVASVAAATDALYRLFAAPGARGLRDVGMGLVDRAPALKRRIVTAASGL</sequence>
<dbReference type="GO" id="GO:0004497">
    <property type="term" value="F:monooxygenase activity"/>
    <property type="evidence" value="ECO:0007669"/>
    <property type="project" value="UniProtKB-KW"/>
</dbReference>
<dbReference type="PANTHER" id="PTHR43876:SF7">
    <property type="entry name" value="UBIQUINONE BIOSYNTHESIS MONOOXYGENASE COQ6, MITOCHONDRIAL"/>
    <property type="match status" value="1"/>
</dbReference>
<proteinExistence type="inferred from homology"/>
<organism evidence="9 10">
    <name type="scientific">Hansschlegelia beijingensis</name>
    <dbReference type="NCBI Taxonomy" id="1133344"/>
    <lineage>
        <taxon>Bacteria</taxon>
        <taxon>Pseudomonadati</taxon>
        <taxon>Pseudomonadota</taxon>
        <taxon>Alphaproteobacteria</taxon>
        <taxon>Hyphomicrobiales</taxon>
        <taxon>Methylopilaceae</taxon>
        <taxon>Hansschlegelia</taxon>
    </lineage>
</organism>
<keyword evidence="7" id="KW-0503">Monooxygenase</keyword>
<dbReference type="PANTHER" id="PTHR43876">
    <property type="entry name" value="UBIQUINONE BIOSYNTHESIS MONOOXYGENASE COQ6, MITOCHONDRIAL"/>
    <property type="match status" value="1"/>
</dbReference>
<gene>
    <name evidence="9" type="ORF">GGR24_001633</name>
</gene>
<dbReference type="Proteomes" id="UP000528964">
    <property type="component" value="Unassembled WGS sequence"/>
</dbReference>
<evidence type="ECO:0000256" key="7">
    <source>
        <dbReference type="ARBA" id="ARBA00023033"/>
    </source>
</evidence>
<dbReference type="InterPro" id="IPR051205">
    <property type="entry name" value="UbiH/COQ6_monooxygenase"/>
</dbReference>
<dbReference type="EC" id="1.14.13.-" evidence="9"/>
<dbReference type="AlphaFoldDB" id="A0A7W6GEK0"/>
<dbReference type="Gene3D" id="3.50.50.60">
    <property type="entry name" value="FAD/NAD(P)-binding domain"/>
    <property type="match status" value="2"/>
</dbReference>
<evidence type="ECO:0000256" key="5">
    <source>
        <dbReference type="ARBA" id="ARBA00022827"/>
    </source>
</evidence>
<dbReference type="GO" id="GO:0016705">
    <property type="term" value="F:oxidoreductase activity, acting on paired donors, with incorporation or reduction of molecular oxygen"/>
    <property type="evidence" value="ECO:0007669"/>
    <property type="project" value="InterPro"/>
</dbReference>
<dbReference type="InterPro" id="IPR002938">
    <property type="entry name" value="FAD-bd"/>
</dbReference>
<comment type="pathway">
    <text evidence="2">Cofactor biosynthesis; ubiquinone biosynthesis.</text>
</comment>
<evidence type="ECO:0000256" key="1">
    <source>
        <dbReference type="ARBA" id="ARBA00001974"/>
    </source>
</evidence>
<dbReference type="GO" id="GO:0071949">
    <property type="term" value="F:FAD binding"/>
    <property type="evidence" value="ECO:0007669"/>
    <property type="project" value="InterPro"/>
</dbReference>
<evidence type="ECO:0000313" key="9">
    <source>
        <dbReference type="EMBL" id="MBB3972976.1"/>
    </source>
</evidence>
<keyword evidence="10" id="KW-1185">Reference proteome</keyword>
<reference evidence="9 10" key="1">
    <citation type="submission" date="2020-08" db="EMBL/GenBank/DDBJ databases">
        <title>Genomic Encyclopedia of Type Strains, Phase IV (KMG-IV): sequencing the most valuable type-strain genomes for metagenomic binning, comparative biology and taxonomic classification.</title>
        <authorList>
            <person name="Goeker M."/>
        </authorList>
    </citation>
    <scope>NUCLEOTIDE SEQUENCE [LARGE SCALE GENOMIC DNA]</scope>
    <source>
        <strain evidence="9 10">DSM 25481</strain>
    </source>
</reference>
<dbReference type="InterPro" id="IPR010971">
    <property type="entry name" value="UbiH/COQ6"/>
</dbReference>
<evidence type="ECO:0000256" key="6">
    <source>
        <dbReference type="ARBA" id="ARBA00023002"/>
    </source>
</evidence>
<comment type="cofactor">
    <cofactor evidence="1">
        <name>FAD</name>
        <dbReference type="ChEBI" id="CHEBI:57692"/>
    </cofactor>
</comment>
<keyword evidence="4" id="KW-0285">Flavoprotein</keyword>
<dbReference type="RefSeq" id="WP_183394843.1">
    <property type="nucleotide sequence ID" value="NZ_JACIDR010000002.1"/>
</dbReference>
<name>A0A7W6GEK0_9HYPH</name>
<evidence type="ECO:0000313" key="10">
    <source>
        <dbReference type="Proteomes" id="UP000528964"/>
    </source>
</evidence>
<dbReference type="EMBL" id="JACIDR010000002">
    <property type="protein sequence ID" value="MBB3972976.1"/>
    <property type="molecule type" value="Genomic_DNA"/>
</dbReference>
<dbReference type="UniPathway" id="UPA00232"/>
<evidence type="ECO:0000256" key="3">
    <source>
        <dbReference type="ARBA" id="ARBA00005349"/>
    </source>
</evidence>
<evidence type="ECO:0000256" key="2">
    <source>
        <dbReference type="ARBA" id="ARBA00004749"/>
    </source>
</evidence>
<dbReference type="GO" id="GO:0006744">
    <property type="term" value="P:ubiquinone biosynthetic process"/>
    <property type="evidence" value="ECO:0007669"/>
    <property type="project" value="UniProtKB-UniPathway"/>
</dbReference>
<keyword evidence="6 9" id="KW-0560">Oxidoreductase</keyword>
<dbReference type="NCBIfam" id="TIGR01988">
    <property type="entry name" value="Ubi-OHases"/>
    <property type="match status" value="1"/>
</dbReference>
<comment type="similarity">
    <text evidence="3">Belongs to the UbiH/COQ6 family.</text>
</comment>
<dbReference type="Pfam" id="PF01494">
    <property type="entry name" value="FAD_binding_3"/>
    <property type="match status" value="1"/>
</dbReference>
<dbReference type="PRINTS" id="PR00420">
    <property type="entry name" value="RNGMNOXGNASE"/>
</dbReference>
<protein>
    <submittedName>
        <fullName evidence="9">2-octaprenyl-6-methoxyphenol hydroxylase</fullName>
        <ecNumber evidence="9">1.14.13.-</ecNumber>
    </submittedName>
</protein>
<accession>A0A7W6GEK0</accession>
<evidence type="ECO:0000256" key="4">
    <source>
        <dbReference type="ARBA" id="ARBA00022630"/>
    </source>
</evidence>
<evidence type="ECO:0000259" key="8">
    <source>
        <dbReference type="Pfam" id="PF01494"/>
    </source>
</evidence>